<feature type="domain" description="Protein kinase" evidence="10">
    <location>
        <begin position="48"/>
        <end position="320"/>
    </location>
</feature>
<organism evidence="11 12">
    <name type="scientific">Lasiosphaeria miniovina</name>
    <dbReference type="NCBI Taxonomy" id="1954250"/>
    <lineage>
        <taxon>Eukaryota</taxon>
        <taxon>Fungi</taxon>
        <taxon>Dikarya</taxon>
        <taxon>Ascomycota</taxon>
        <taxon>Pezizomycotina</taxon>
        <taxon>Sordariomycetes</taxon>
        <taxon>Sordariomycetidae</taxon>
        <taxon>Sordariales</taxon>
        <taxon>Lasiosphaeriaceae</taxon>
        <taxon>Lasiosphaeria</taxon>
    </lineage>
</organism>
<evidence type="ECO:0000256" key="2">
    <source>
        <dbReference type="ARBA" id="ARBA00022679"/>
    </source>
</evidence>
<dbReference type="RefSeq" id="XP_060294806.1">
    <property type="nucleotide sequence ID" value="XM_060447488.1"/>
</dbReference>
<dbReference type="Gene3D" id="1.10.510.10">
    <property type="entry name" value="Transferase(Phosphotransferase) domain 1"/>
    <property type="match status" value="1"/>
</dbReference>
<dbReference type="SMART" id="SM00220">
    <property type="entry name" value="S_TKc"/>
    <property type="match status" value="1"/>
</dbReference>
<keyword evidence="2" id="KW-0808">Transferase</keyword>
<protein>
    <submittedName>
        <fullName evidence="11">Kinase-like domain-containing protein</fullName>
    </submittedName>
</protein>
<keyword evidence="1" id="KW-0723">Serine/threonine-protein kinase</keyword>
<dbReference type="GO" id="GO:0004674">
    <property type="term" value="F:protein serine/threonine kinase activity"/>
    <property type="evidence" value="ECO:0007669"/>
    <property type="project" value="UniProtKB-KW"/>
</dbReference>
<evidence type="ECO:0000256" key="3">
    <source>
        <dbReference type="ARBA" id="ARBA00022741"/>
    </source>
</evidence>
<feature type="compositionally biased region" description="Basic and acidic residues" evidence="9">
    <location>
        <begin position="577"/>
        <end position="594"/>
    </location>
</feature>
<feature type="cross-link" description="Glycyl lysine isopeptide (Lys-Gly) (interchain with G-Cter in SUMO2)" evidence="8">
    <location>
        <position position="176"/>
    </location>
</feature>
<evidence type="ECO:0000313" key="11">
    <source>
        <dbReference type="EMBL" id="KAK0713483.1"/>
    </source>
</evidence>
<dbReference type="InterPro" id="IPR000719">
    <property type="entry name" value="Prot_kinase_dom"/>
</dbReference>
<feature type="compositionally biased region" description="Basic and acidic residues" evidence="9">
    <location>
        <begin position="557"/>
        <end position="567"/>
    </location>
</feature>
<evidence type="ECO:0000256" key="4">
    <source>
        <dbReference type="ARBA" id="ARBA00022777"/>
    </source>
</evidence>
<dbReference type="GO" id="GO:0005524">
    <property type="term" value="F:ATP binding"/>
    <property type="evidence" value="ECO:0007669"/>
    <property type="project" value="UniProtKB-KW"/>
</dbReference>
<evidence type="ECO:0000256" key="7">
    <source>
        <dbReference type="PIRSR" id="PIRSR630616-2"/>
    </source>
</evidence>
<accession>A0AA40ACS8</accession>
<dbReference type="PANTHER" id="PTHR24350">
    <property type="entry name" value="SERINE/THREONINE-PROTEIN KINASE IAL-RELATED"/>
    <property type="match status" value="1"/>
</dbReference>
<reference evidence="11" key="1">
    <citation type="submission" date="2023-06" db="EMBL/GenBank/DDBJ databases">
        <title>Genome-scale phylogeny and comparative genomics of the fungal order Sordariales.</title>
        <authorList>
            <consortium name="Lawrence Berkeley National Laboratory"/>
            <person name="Hensen N."/>
            <person name="Bonometti L."/>
            <person name="Westerberg I."/>
            <person name="Brannstrom I.O."/>
            <person name="Guillou S."/>
            <person name="Cros-Aarteil S."/>
            <person name="Calhoun S."/>
            <person name="Haridas S."/>
            <person name="Kuo A."/>
            <person name="Mondo S."/>
            <person name="Pangilinan J."/>
            <person name="Riley R."/>
            <person name="LaButti K."/>
            <person name="Andreopoulos B."/>
            <person name="Lipzen A."/>
            <person name="Chen C."/>
            <person name="Yanf M."/>
            <person name="Daum C."/>
            <person name="Ng V."/>
            <person name="Clum A."/>
            <person name="Steindorff A."/>
            <person name="Ohm R."/>
            <person name="Martin F."/>
            <person name="Silar P."/>
            <person name="Natvig D."/>
            <person name="Lalanne C."/>
            <person name="Gautier V."/>
            <person name="Ament-velasquez S.L."/>
            <person name="Kruys A."/>
            <person name="Hutchinson M.I."/>
            <person name="Powell A.J."/>
            <person name="Barry K."/>
            <person name="Miller A.N."/>
            <person name="Grigoriev I.V."/>
            <person name="Debuchy R."/>
            <person name="Gladieux P."/>
            <person name="Thoren M.H."/>
            <person name="Johannesson H."/>
        </authorList>
    </citation>
    <scope>NUCLEOTIDE SEQUENCE</scope>
    <source>
        <strain evidence="11">SMH2392-1A</strain>
    </source>
</reference>
<evidence type="ECO:0000256" key="6">
    <source>
        <dbReference type="PIRSR" id="PIRSR630616-1"/>
    </source>
</evidence>
<dbReference type="GeneID" id="85330758"/>
<feature type="active site" description="Proton acceptor" evidence="6">
    <location>
        <position position="174"/>
    </location>
</feature>
<evidence type="ECO:0000313" key="12">
    <source>
        <dbReference type="Proteomes" id="UP001172101"/>
    </source>
</evidence>
<dbReference type="InterPro" id="IPR011009">
    <property type="entry name" value="Kinase-like_dom_sf"/>
</dbReference>
<dbReference type="SUPFAM" id="SSF56112">
    <property type="entry name" value="Protein kinase-like (PK-like)"/>
    <property type="match status" value="1"/>
</dbReference>
<evidence type="ECO:0000259" key="10">
    <source>
        <dbReference type="PROSITE" id="PS50011"/>
    </source>
</evidence>
<keyword evidence="4 11" id="KW-0418">Kinase</keyword>
<sequence>MRQPHDNDLIQDSRLDVTVLPGGRDTKQLSWVPGDSANERPQTIEEIWRRSHQLGSAAGRQVWVEKCVAGRVGLRRVVKEIKITPLDRSGDMSYRQELYAMAKFSQPKYMHCFVKSLGWFETAGHLHLAMEYMPHGDLQKWLVGPFPEPEAAKITSQVVDGLDFMHSSGFAHRDIKPANILVVSPAPKWWVKIADFGISKRIEETSALHTMGIGTSGYMAPEIMGMYHPDDDDDEQDLRYDQKVDIWAMGELVFRMMTAKPSFADTRQLRKYVVKGGAFPVELLEQAAASDDCRDFILRAMAPLARQRMASSEAKEHSWVEASKDVTGPLFNIVIDDIETETIVAKPALDDTLPSKQWTTLCSPEPTSVPENTPGAQLPPENEAGKAVDQVVASGLLACQDAVLETGPKPIIRDNIDKATKPLDLLQSQEEKIPAPSTELVLYRAASAPEPSNSIQHGEEWDRVRDVKNQEIPGDEGSHAIEPTLETEKPVSDFEYHPLPKPTPQPPSLDRSAQDTSTTMVGSGSSTPNTSTDAARRGRPVFAPDYNGRPENSSSIGERRRYTESHKSLKSARFTRSSRDPSESSDSDGRERLPRQLISTGSETRKLIARASVPGLSHRDRYQIGGKLMAIYLKHDRKGQAVNSDVVGALRKLGYWEEAEERAHHQRWLQQAQVRHEAVTGEMWRLYAIARDATDPRVTYSRDQKSHEPTPISGCLVI</sequence>
<gene>
    <name evidence="11" type="ORF">B0T26DRAFT_833052</name>
</gene>
<evidence type="ECO:0000256" key="9">
    <source>
        <dbReference type="SAM" id="MobiDB-lite"/>
    </source>
</evidence>
<evidence type="ECO:0000256" key="1">
    <source>
        <dbReference type="ARBA" id="ARBA00022527"/>
    </source>
</evidence>
<dbReference type="PROSITE" id="PS00108">
    <property type="entry name" value="PROTEIN_KINASE_ST"/>
    <property type="match status" value="1"/>
</dbReference>
<feature type="region of interest" description="Disordered" evidence="9">
    <location>
        <begin position="492"/>
        <end position="601"/>
    </location>
</feature>
<dbReference type="Proteomes" id="UP001172101">
    <property type="component" value="Unassembled WGS sequence"/>
</dbReference>
<evidence type="ECO:0000256" key="8">
    <source>
        <dbReference type="PIRSR" id="PIRSR630616-3"/>
    </source>
</evidence>
<dbReference type="EMBL" id="JAUIRO010000005">
    <property type="protein sequence ID" value="KAK0713483.1"/>
    <property type="molecule type" value="Genomic_DNA"/>
</dbReference>
<feature type="compositionally biased region" description="Low complexity" evidence="9">
    <location>
        <begin position="516"/>
        <end position="527"/>
    </location>
</feature>
<dbReference type="InterPro" id="IPR030616">
    <property type="entry name" value="Aur-like"/>
</dbReference>
<comment type="caution">
    <text evidence="11">The sequence shown here is derived from an EMBL/GenBank/DDBJ whole genome shotgun (WGS) entry which is preliminary data.</text>
</comment>
<proteinExistence type="predicted"/>
<dbReference type="PROSITE" id="PS50011">
    <property type="entry name" value="PROTEIN_KINASE_DOM"/>
    <property type="match status" value="1"/>
</dbReference>
<dbReference type="Pfam" id="PF00069">
    <property type="entry name" value="Pkinase"/>
    <property type="match status" value="1"/>
</dbReference>
<keyword evidence="3 7" id="KW-0547">Nucleotide-binding</keyword>
<dbReference type="InterPro" id="IPR008271">
    <property type="entry name" value="Ser/Thr_kinase_AS"/>
</dbReference>
<name>A0AA40ACS8_9PEZI</name>
<evidence type="ECO:0000256" key="5">
    <source>
        <dbReference type="ARBA" id="ARBA00022840"/>
    </source>
</evidence>
<keyword evidence="5 7" id="KW-0067">ATP-binding</keyword>
<keyword evidence="12" id="KW-1185">Reference proteome</keyword>
<feature type="binding site" evidence="7">
    <location>
        <position position="195"/>
    </location>
    <ligand>
        <name>ATP</name>
        <dbReference type="ChEBI" id="CHEBI:30616"/>
    </ligand>
</feature>
<dbReference type="AlphaFoldDB" id="A0AA40ACS8"/>